<gene>
    <name evidence="1" type="ORF">AWB72_04938</name>
</gene>
<evidence type="ECO:0000313" key="1">
    <source>
        <dbReference type="EMBL" id="SAL47179.1"/>
    </source>
</evidence>
<comment type="caution">
    <text evidence="1">The sequence shown here is derived from an EMBL/GenBank/DDBJ whole genome shotgun (WGS) entry which is preliminary data.</text>
</comment>
<sequence length="281" mass="31237">MGAFTRPFLFYSAAKKLHVMRQFALLAILVTGVVASKSVEAQWQFSGAAGVRYVATDEFDSDGKKLVAEHGYLPGLELKADYRKAGWRFTFGGEVYGGNISYDGQMQSGMSFSTTTRTRQLRINAQAGRYISDATLLVAGAEWDYWKRDIQGRGTTLGLGEEYNSWRFIAGAETRVLRMSWADIDMTGLLVVSSPEHLQVSFDNQLFDRATLSTKPGIGARLAIEVHPKAFSRVTIESDFEWMRVKRSDTAILTKGGAPVGTVAQPEHVRKAIGLKVRYRF</sequence>
<evidence type="ECO:0008006" key="3">
    <source>
        <dbReference type="Google" id="ProtNLM"/>
    </source>
</evidence>
<accession>A0A658R3W7</accession>
<name>A0A658R3W7_9BURK</name>
<dbReference type="AlphaFoldDB" id="A0A658R3W7"/>
<organism evidence="1 2">
    <name type="scientific">Caballeronia concitans</name>
    <dbReference type="NCBI Taxonomy" id="1777133"/>
    <lineage>
        <taxon>Bacteria</taxon>
        <taxon>Pseudomonadati</taxon>
        <taxon>Pseudomonadota</taxon>
        <taxon>Betaproteobacteria</taxon>
        <taxon>Burkholderiales</taxon>
        <taxon>Burkholderiaceae</taxon>
        <taxon>Caballeronia</taxon>
    </lineage>
</organism>
<dbReference type="RefSeq" id="WP_244285735.1">
    <property type="nucleotide sequence ID" value="NZ_FCNV02000014.1"/>
</dbReference>
<protein>
    <recommendedName>
        <fullName evidence="3">Outer membrane protein</fullName>
    </recommendedName>
</protein>
<dbReference type="EMBL" id="FCNV02000014">
    <property type="protein sequence ID" value="SAL47179.1"/>
    <property type="molecule type" value="Genomic_DNA"/>
</dbReference>
<reference evidence="1 2" key="1">
    <citation type="submission" date="2016-01" db="EMBL/GenBank/DDBJ databases">
        <authorList>
            <person name="Peeters C."/>
        </authorList>
    </citation>
    <scope>NUCLEOTIDE SEQUENCE [LARGE SCALE GENOMIC DNA]</scope>
    <source>
        <strain evidence="1">LMG 29315</strain>
    </source>
</reference>
<evidence type="ECO:0000313" key="2">
    <source>
        <dbReference type="Proteomes" id="UP000198263"/>
    </source>
</evidence>
<keyword evidence="2" id="KW-1185">Reference proteome</keyword>
<proteinExistence type="predicted"/>
<dbReference type="SUPFAM" id="SSF56935">
    <property type="entry name" value="Porins"/>
    <property type="match status" value="1"/>
</dbReference>
<dbReference type="Proteomes" id="UP000198263">
    <property type="component" value="Unassembled WGS sequence"/>
</dbReference>